<dbReference type="Proteomes" id="UP000253918">
    <property type="component" value="Unassembled WGS sequence"/>
</dbReference>
<evidence type="ECO:0000313" key="1">
    <source>
        <dbReference type="EMBL" id="RDE07253.1"/>
    </source>
</evidence>
<proteinExistence type="predicted"/>
<evidence type="ECO:0000313" key="2">
    <source>
        <dbReference type="Proteomes" id="UP000253918"/>
    </source>
</evidence>
<name>A0A369VYN4_9SPHN</name>
<protein>
    <submittedName>
        <fullName evidence="1">Uncharacterized protein</fullName>
    </submittedName>
</protein>
<dbReference type="RefSeq" id="WP_114686833.1">
    <property type="nucleotide sequence ID" value="NZ_QQNB01000001.1"/>
</dbReference>
<sequence length="115" mass="11712">MATLLAVLSLAVAPQAAERPVPATQGQDAVCLAAFAMLAANPAAKEAGTMGSIYFMGKPLGRDPAVDLKAVMTRTAPTLEAKGRLETELKRCAAELKATGSYMQAVGGALKAPAP</sequence>
<dbReference type="EMBL" id="QQNB01000001">
    <property type="protein sequence ID" value="RDE07253.1"/>
    <property type="molecule type" value="Genomic_DNA"/>
</dbReference>
<reference evidence="1 2" key="1">
    <citation type="submission" date="2018-07" db="EMBL/GenBank/DDBJ databases">
        <title>a novel species of Sphingomonas isolated from the rhizosphere soil of Araceae plant.</title>
        <authorList>
            <person name="Zhiyong W."/>
            <person name="Qinglan Z."/>
            <person name="Zhiwei F."/>
            <person name="Ding X."/>
            <person name="Gejiao W."/>
            <person name="Shixue Z."/>
        </authorList>
    </citation>
    <scope>NUCLEOTIDE SEQUENCE [LARGE SCALE GENOMIC DNA]</scope>
    <source>
        <strain evidence="1 2">WZY 27</strain>
    </source>
</reference>
<organism evidence="1 2">
    <name type="scientific">Sphingomonas aracearum</name>
    <dbReference type="NCBI Taxonomy" id="2283317"/>
    <lineage>
        <taxon>Bacteria</taxon>
        <taxon>Pseudomonadati</taxon>
        <taxon>Pseudomonadota</taxon>
        <taxon>Alphaproteobacteria</taxon>
        <taxon>Sphingomonadales</taxon>
        <taxon>Sphingomonadaceae</taxon>
        <taxon>Sphingomonas</taxon>
    </lineage>
</organism>
<dbReference type="AlphaFoldDB" id="A0A369VYN4"/>
<comment type="caution">
    <text evidence="1">The sequence shown here is derived from an EMBL/GenBank/DDBJ whole genome shotgun (WGS) entry which is preliminary data.</text>
</comment>
<gene>
    <name evidence="1" type="ORF">DVW87_06390</name>
</gene>
<keyword evidence="2" id="KW-1185">Reference proteome</keyword>
<accession>A0A369VYN4</accession>